<dbReference type="AlphaFoldDB" id="A0A1Y6CTQ1"/>
<protein>
    <submittedName>
        <fullName evidence="3">Uncharacterized protein</fullName>
    </submittedName>
</protein>
<evidence type="ECO:0000313" key="4">
    <source>
        <dbReference type="Proteomes" id="UP000192907"/>
    </source>
</evidence>
<evidence type="ECO:0000256" key="2">
    <source>
        <dbReference type="SAM" id="Phobius"/>
    </source>
</evidence>
<dbReference type="Proteomes" id="UP000192907">
    <property type="component" value="Unassembled WGS sequence"/>
</dbReference>
<keyword evidence="2" id="KW-0812">Transmembrane</keyword>
<dbReference type="EMBL" id="FWZT01000033">
    <property type="protein sequence ID" value="SMF78780.1"/>
    <property type="molecule type" value="Genomic_DNA"/>
</dbReference>
<feature type="transmembrane region" description="Helical" evidence="2">
    <location>
        <begin position="20"/>
        <end position="40"/>
    </location>
</feature>
<evidence type="ECO:0000313" key="3">
    <source>
        <dbReference type="EMBL" id="SMF78780.1"/>
    </source>
</evidence>
<reference evidence="4" key="1">
    <citation type="submission" date="2017-04" db="EMBL/GenBank/DDBJ databases">
        <authorList>
            <person name="Varghese N."/>
            <person name="Submissions S."/>
        </authorList>
    </citation>
    <scope>NUCLEOTIDE SEQUENCE [LARGE SCALE GENOMIC DNA]</scope>
    <source>
        <strain evidence="4">RKEM611</strain>
    </source>
</reference>
<keyword evidence="2" id="KW-1133">Transmembrane helix</keyword>
<name>A0A1Y6CTQ1_9BACT</name>
<gene>
    <name evidence="3" type="ORF">SAMN06296036_1332</name>
</gene>
<organism evidence="3 4">
    <name type="scientific">Pseudobacteriovorax antillogorgiicola</name>
    <dbReference type="NCBI Taxonomy" id="1513793"/>
    <lineage>
        <taxon>Bacteria</taxon>
        <taxon>Pseudomonadati</taxon>
        <taxon>Bdellovibrionota</taxon>
        <taxon>Oligoflexia</taxon>
        <taxon>Oligoflexales</taxon>
        <taxon>Pseudobacteriovoracaceae</taxon>
        <taxon>Pseudobacteriovorax</taxon>
    </lineage>
</organism>
<feature type="region of interest" description="Disordered" evidence="1">
    <location>
        <begin position="48"/>
        <end position="77"/>
    </location>
</feature>
<evidence type="ECO:0000256" key="1">
    <source>
        <dbReference type="SAM" id="MobiDB-lite"/>
    </source>
</evidence>
<keyword evidence="4" id="KW-1185">Reference proteome</keyword>
<keyword evidence="2" id="KW-0472">Membrane</keyword>
<proteinExistence type="predicted"/>
<accession>A0A1Y6CTQ1</accession>
<sequence length="77" mass="8338">MKRTPPELLPINPQVKRRTLLGLCIGLLGGSVMVFTVVWSGTKAHLEKKKAEASSTLTPSQGQETSTPLQEPKKEAP</sequence>
<feature type="compositionally biased region" description="Polar residues" evidence="1">
    <location>
        <begin position="53"/>
        <end position="69"/>
    </location>
</feature>
<dbReference type="RefSeq" id="WP_132325573.1">
    <property type="nucleotide sequence ID" value="NZ_FWZT01000033.1"/>
</dbReference>